<proteinExistence type="predicted"/>
<dbReference type="Gene3D" id="2.60.120.1440">
    <property type="match status" value="1"/>
</dbReference>
<sequence length="553" mass="61681">MSKRDRWQHLANRMMHGTATNAEAAELSVLLRRDSELRSEYLRYLELHANLCWEFRDAETAGLDPSAGASRAASPAPSNTTRRVSMSSVLLPWTIAVLATIVAMVALWHGSNLPMASVGPEHQERDRGAKDQPERDVLEEKKPSLAALLVDQAGAEFADDRGPDGVRFRSGDYELVDGVVHLRYANGADLVIQAPASFQIEDEYHTELASGRVRAIVPPSAHGFTIETSDVAFEDIGTEFAVSVDPDGNSAMQVFDGQVDVRRAGAEELLQSVYEGEWVRYREGRPRKGPALNLSGLPTPGHIGFLRWKAQRRQILADPGLIAWYPFVREANASVLTNAQRSHDVPDGRIASARWVAGRWPGKEALLFDRDADYVQLQIPGEYDALSVAVWLKADRYDRELNAILNSNRWEPGDLHFQLNRYGLPRGGIHGLGDRKRWVGSPVPLAKWTHVVSVMSVPERVYRIYVNGKCVLDSVFANDNVPIRPGACRLGNWLSSNPYENKPPRAFRGRMDELAVWSRALDEEEILELVESGRPSLLWSRDNPPLDMPLPQP</sequence>
<dbReference type="SUPFAM" id="SSF49899">
    <property type="entry name" value="Concanavalin A-like lectins/glucanases"/>
    <property type="match status" value="1"/>
</dbReference>
<dbReference type="RefSeq" id="WP_419193230.1">
    <property type="nucleotide sequence ID" value="NZ_CP036279.1"/>
</dbReference>
<feature type="compositionally biased region" description="Basic and acidic residues" evidence="3">
    <location>
        <begin position="121"/>
        <end position="137"/>
    </location>
</feature>
<gene>
    <name evidence="6" type="ORF">Pan216_07980</name>
</gene>
<name>A0A518AZ36_9BACT</name>
<evidence type="ECO:0000259" key="5">
    <source>
        <dbReference type="SMART" id="SM00560"/>
    </source>
</evidence>
<keyword evidence="2" id="KW-1015">Disulfide bond</keyword>
<keyword evidence="1" id="KW-0732">Signal</keyword>
<accession>A0A518AZ36</accession>
<keyword evidence="4" id="KW-0812">Transmembrane</keyword>
<dbReference type="EMBL" id="CP036279">
    <property type="protein sequence ID" value="QDU59962.1"/>
    <property type="molecule type" value="Genomic_DNA"/>
</dbReference>
<dbReference type="Pfam" id="PF13385">
    <property type="entry name" value="Laminin_G_3"/>
    <property type="match status" value="1"/>
</dbReference>
<protein>
    <submittedName>
        <fullName evidence="6">FecR protein</fullName>
    </submittedName>
</protein>
<reference evidence="6 7" key="1">
    <citation type="submission" date="2019-02" db="EMBL/GenBank/DDBJ databases">
        <title>Deep-cultivation of Planctomycetes and their phenomic and genomic characterization uncovers novel biology.</title>
        <authorList>
            <person name="Wiegand S."/>
            <person name="Jogler M."/>
            <person name="Boedeker C."/>
            <person name="Pinto D."/>
            <person name="Vollmers J."/>
            <person name="Rivas-Marin E."/>
            <person name="Kohn T."/>
            <person name="Peeters S.H."/>
            <person name="Heuer A."/>
            <person name="Rast P."/>
            <person name="Oberbeckmann S."/>
            <person name="Bunk B."/>
            <person name="Jeske O."/>
            <person name="Meyerdierks A."/>
            <person name="Storesund J.E."/>
            <person name="Kallscheuer N."/>
            <person name="Luecker S."/>
            <person name="Lage O.M."/>
            <person name="Pohl T."/>
            <person name="Merkel B.J."/>
            <person name="Hornburger P."/>
            <person name="Mueller R.-W."/>
            <person name="Bruemmer F."/>
            <person name="Labrenz M."/>
            <person name="Spormann A.M."/>
            <person name="Op den Camp H."/>
            <person name="Overmann J."/>
            <person name="Amann R."/>
            <person name="Jetten M.S.M."/>
            <person name="Mascher T."/>
            <person name="Medema M.H."/>
            <person name="Devos D.P."/>
            <person name="Kaster A.-K."/>
            <person name="Ovreas L."/>
            <person name="Rohde M."/>
            <person name="Galperin M.Y."/>
            <person name="Jogler C."/>
        </authorList>
    </citation>
    <scope>NUCLEOTIDE SEQUENCE [LARGE SCALE GENOMIC DNA]</scope>
    <source>
        <strain evidence="6 7">Pan216</strain>
    </source>
</reference>
<dbReference type="InterPro" id="IPR013320">
    <property type="entry name" value="ConA-like_dom_sf"/>
</dbReference>
<dbReference type="PANTHER" id="PTHR30273">
    <property type="entry name" value="PERIPLASMIC SIGNAL SENSOR AND SIGMA FACTOR ACTIVATOR FECR-RELATED"/>
    <property type="match status" value="1"/>
</dbReference>
<feature type="region of interest" description="Disordered" evidence="3">
    <location>
        <begin position="118"/>
        <end position="137"/>
    </location>
</feature>
<dbReference type="PANTHER" id="PTHR30273:SF2">
    <property type="entry name" value="PROTEIN FECR"/>
    <property type="match status" value="1"/>
</dbReference>
<feature type="transmembrane region" description="Helical" evidence="4">
    <location>
        <begin position="89"/>
        <end position="108"/>
    </location>
</feature>
<dbReference type="SMART" id="SM00560">
    <property type="entry name" value="LamGL"/>
    <property type="match status" value="1"/>
</dbReference>
<keyword evidence="4" id="KW-1133">Transmembrane helix</keyword>
<evidence type="ECO:0000313" key="7">
    <source>
        <dbReference type="Proteomes" id="UP000317093"/>
    </source>
</evidence>
<dbReference type="GO" id="GO:0016989">
    <property type="term" value="F:sigma factor antagonist activity"/>
    <property type="evidence" value="ECO:0007669"/>
    <property type="project" value="TreeGrafter"/>
</dbReference>
<feature type="domain" description="LamG-like jellyroll fold" evidence="5">
    <location>
        <begin position="384"/>
        <end position="524"/>
    </location>
</feature>
<keyword evidence="4" id="KW-0472">Membrane</keyword>
<dbReference type="Proteomes" id="UP000317093">
    <property type="component" value="Chromosome"/>
</dbReference>
<dbReference type="InterPro" id="IPR012373">
    <property type="entry name" value="Ferrdict_sens_TM"/>
</dbReference>
<keyword evidence="7" id="KW-1185">Reference proteome</keyword>
<dbReference type="KEGG" id="knv:Pan216_07980"/>
<evidence type="ECO:0000256" key="2">
    <source>
        <dbReference type="ARBA" id="ARBA00023157"/>
    </source>
</evidence>
<dbReference type="Gene3D" id="2.60.120.200">
    <property type="match status" value="1"/>
</dbReference>
<dbReference type="InterPro" id="IPR006558">
    <property type="entry name" value="LamG-like"/>
</dbReference>
<dbReference type="AlphaFoldDB" id="A0A518AZ36"/>
<evidence type="ECO:0000313" key="6">
    <source>
        <dbReference type="EMBL" id="QDU59962.1"/>
    </source>
</evidence>
<evidence type="ECO:0000256" key="4">
    <source>
        <dbReference type="SAM" id="Phobius"/>
    </source>
</evidence>
<organism evidence="6 7">
    <name type="scientific">Kolteria novifilia</name>
    <dbReference type="NCBI Taxonomy" id="2527975"/>
    <lineage>
        <taxon>Bacteria</taxon>
        <taxon>Pseudomonadati</taxon>
        <taxon>Planctomycetota</taxon>
        <taxon>Planctomycetia</taxon>
        <taxon>Kolteriales</taxon>
        <taxon>Kolteriaceae</taxon>
        <taxon>Kolteria</taxon>
    </lineage>
</organism>
<evidence type="ECO:0000256" key="1">
    <source>
        <dbReference type="ARBA" id="ARBA00022729"/>
    </source>
</evidence>
<evidence type="ECO:0000256" key="3">
    <source>
        <dbReference type="SAM" id="MobiDB-lite"/>
    </source>
</evidence>